<sequence length="119" mass="13009">MFFFFVCGEHRFRSEVDGYKGLTVQCHNCGNWSASVIKSHPWFTLCWIPVIPHTIKGYVDVTCRVCNFAQPLTHRQDVQQMAAGGAGGAGGGGGAPPQQQYPLQNQSGPPPAQQPMRYG</sequence>
<feature type="compositionally biased region" description="Polar residues" evidence="1">
    <location>
        <begin position="97"/>
        <end position="107"/>
    </location>
</feature>
<dbReference type="STRING" id="644358.A0A0C4E3J0"/>
<gene>
    <name evidence="2" type="ORF">MAPG_06991</name>
</gene>
<evidence type="ECO:0000313" key="3">
    <source>
        <dbReference type="EnsemblFungi" id="MAPG_06991T0"/>
    </source>
</evidence>
<feature type="compositionally biased region" description="Gly residues" evidence="1">
    <location>
        <begin position="84"/>
        <end position="95"/>
    </location>
</feature>
<keyword evidence="4" id="KW-1185">Reference proteome</keyword>
<dbReference type="EnsemblFungi" id="MAPG_06991T0">
    <property type="protein sequence ID" value="MAPG_06991T0"/>
    <property type="gene ID" value="MAPG_06991"/>
</dbReference>
<dbReference type="VEuPathDB" id="FungiDB:MAPG_06991"/>
<name>A0A0C4E3J0_MAGP6</name>
<reference evidence="4" key="2">
    <citation type="submission" date="2010-05" db="EMBL/GenBank/DDBJ databases">
        <title>The genome sequence of Magnaporthe poae strain ATCC 64411.</title>
        <authorList>
            <person name="Ma L.-J."/>
            <person name="Dead R."/>
            <person name="Young S."/>
            <person name="Zeng Q."/>
            <person name="Koehrsen M."/>
            <person name="Alvarado L."/>
            <person name="Berlin A."/>
            <person name="Chapman S.B."/>
            <person name="Chen Z."/>
            <person name="Freedman E."/>
            <person name="Gellesch M."/>
            <person name="Goldberg J."/>
            <person name="Griggs A."/>
            <person name="Gujja S."/>
            <person name="Heilman E.R."/>
            <person name="Heiman D."/>
            <person name="Hepburn T."/>
            <person name="Howarth C."/>
            <person name="Jen D."/>
            <person name="Larson L."/>
            <person name="Mehta T."/>
            <person name="Neiman D."/>
            <person name="Pearson M."/>
            <person name="Roberts A."/>
            <person name="Saif S."/>
            <person name="Shea T."/>
            <person name="Shenoy N."/>
            <person name="Sisk P."/>
            <person name="Stolte C."/>
            <person name="Sykes S."/>
            <person name="Walk T."/>
            <person name="White J."/>
            <person name="Yandava C."/>
            <person name="Haas B."/>
            <person name="Nusbaum C."/>
            <person name="Birren B."/>
        </authorList>
    </citation>
    <scope>NUCLEOTIDE SEQUENCE [LARGE SCALE GENOMIC DNA]</scope>
    <source>
        <strain evidence="4">ATCC 64411 / 73-15</strain>
    </source>
</reference>
<reference evidence="2" key="1">
    <citation type="submission" date="2010-05" db="EMBL/GenBank/DDBJ databases">
        <title>The Genome Sequence of Magnaporthe poae strain ATCC 64411.</title>
        <authorList>
            <consortium name="The Broad Institute Genome Sequencing Platform"/>
            <consortium name="Broad Institute Genome Sequencing Center for Infectious Disease"/>
            <person name="Ma L.-J."/>
            <person name="Dead R."/>
            <person name="Young S."/>
            <person name="Zeng Q."/>
            <person name="Koehrsen M."/>
            <person name="Alvarado L."/>
            <person name="Berlin A."/>
            <person name="Chapman S.B."/>
            <person name="Chen Z."/>
            <person name="Freedman E."/>
            <person name="Gellesch M."/>
            <person name="Goldberg J."/>
            <person name="Griggs A."/>
            <person name="Gujja S."/>
            <person name="Heilman E.R."/>
            <person name="Heiman D."/>
            <person name="Hepburn T."/>
            <person name="Howarth C."/>
            <person name="Jen D."/>
            <person name="Larson L."/>
            <person name="Mehta T."/>
            <person name="Neiman D."/>
            <person name="Pearson M."/>
            <person name="Roberts A."/>
            <person name="Saif S."/>
            <person name="Shea T."/>
            <person name="Shenoy N."/>
            <person name="Sisk P."/>
            <person name="Stolte C."/>
            <person name="Sykes S."/>
            <person name="Walk T."/>
            <person name="White J."/>
            <person name="Yandava C."/>
            <person name="Haas B."/>
            <person name="Nusbaum C."/>
            <person name="Birren B."/>
        </authorList>
    </citation>
    <scope>NUCLEOTIDE SEQUENCE</scope>
    <source>
        <strain evidence="2">ATCC 64411</strain>
    </source>
</reference>
<protein>
    <recommendedName>
        <fullName evidence="5">Rhodopsin family protein</fullName>
    </recommendedName>
</protein>
<accession>A0A0C4E3J0</accession>
<feature type="region of interest" description="Disordered" evidence="1">
    <location>
        <begin position="79"/>
        <end position="119"/>
    </location>
</feature>
<dbReference type="eggNOG" id="ENOG502SDGY">
    <property type="taxonomic scope" value="Eukaryota"/>
</dbReference>
<evidence type="ECO:0000313" key="4">
    <source>
        <dbReference type="Proteomes" id="UP000011715"/>
    </source>
</evidence>
<evidence type="ECO:0008006" key="5">
    <source>
        <dbReference type="Google" id="ProtNLM"/>
    </source>
</evidence>
<organism evidence="3 4">
    <name type="scientific">Magnaporthiopsis poae (strain ATCC 64411 / 73-15)</name>
    <name type="common">Kentucky bluegrass fungus</name>
    <name type="synonym">Magnaporthe poae</name>
    <dbReference type="NCBI Taxonomy" id="644358"/>
    <lineage>
        <taxon>Eukaryota</taxon>
        <taxon>Fungi</taxon>
        <taxon>Dikarya</taxon>
        <taxon>Ascomycota</taxon>
        <taxon>Pezizomycotina</taxon>
        <taxon>Sordariomycetes</taxon>
        <taxon>Sordariomycetidae</taxon>
        <taxon>Magnaporthales</taxon>
        <taxon>Magnaporthaceae</taxon>
        <taxon>Magnaporthiopsis</taxon>
    </lineage>
</organism>
<dbReference type="PANTHER" id="PTHR28139:SF1">
    <property type="entry name" value="UPF0768 PROTEIN YBL029C-A"/>
    <property type="match status" value="1"/>
</dbReference>
<evidence type="ECO:0000256" key="1">
    <source>
        <dbReference type="SAM" id="MobiDB-lite"/>
    </source>
</evidence>
<dbReference type="AlphaFoldDB" id="A0A0C4E3J0"/>
<reference evidence="2" key="3">
    <citation type="submission" date="2011-03" db="EMBL/GenBank/DDBJ databases">
        <title>Annotation of Magnaporthe poae ATCC 64411.</title>
        <authorList>
            <person name="Ma L.-J."/>
            <person name="Dead R."/>
            <person name="Young S.K."/>
            <person name="Zeng Q."/>
            <person name="Gargeya S."/>
            <person name="Fitzgerald M."/>
            <person name="Haas B."/>
            <person name="Abouelleil A."/>
            <person name="Alvarado L."/>
            <person name="Arachchi H.M."/>
            <person name="Berlin A."/>
            <person name="Brown A."/>
            <person name="Chapman S.B."/>
            <person name="Chen Z."/>
            <person name="Dunbar C."/>
            <person name="Freedman E."/>
            <person name="Gearin G."/>
            <person name="Gellesch M."/>
            <person name="Goldberg J."/>
            <person name="Griggs A."/>
            <person name="Gujja S."/>
            <person name="Heiman D."/>
            <person name="Howarth C."/>
            <person name="Larson L."/>
            <person name="Lui A."/>
            <person name="MacDonald P.J.P."/>
            <person name="Mehta T."/>
            <person name="Montmayeur A."/>
            <person name="Murphy C."/>
            <person name="Neiman D."/>
            <person name="Pearson M."/>
            <person name="Priest M."/>
            <person name="Roberts A."/>
            <person name="Saif S."/>
            <person name="Shea T."/>
            <person name="Shenoy N."/>
            <person name="Sisk P."/>
            <person name="Stolte C."/>
            <person name="Sykes S."/>
            <person name="Yandava C."/>
            <person name="Wortman J."/>
            <person name="Nusbaum C."/>
            <person name="Birren B."/>
        </authorList>
    </citation>
    <scope>NUCLEOTIDE SEQUENCE</scope>
    <source>
        <strain evidence="2">ATCC 64411</strain>
    </source>
</reference>
<dbReference type="EMBL" id="GL876971">
    <property type="protein sequence ID" value="KLU88002.1"/>
    <property type="molecule type" value="Genomic_DNA"/>
</dbReference>
<dbReference type="Proteomes" id="UP000011715">
    <property type="component" value="Unassembled WGS sequence"/>
</dbReference>
<reference evidence="3" key="4">
    <citation type="journal article" date="2015" name="G3 (Bethesda)">
        <title>Genome sequences of three phytopathogenic species of the Magnaporthaceae family of fungi.</title>
        <authorList>
            <person name="Okagaki L.H."/>
            <person name="Nunes C.C."/>
            <person name="Sailsbery J."/>
            <person name="Clay B."/>
            <person name="Brown D."/>
            <person name="John T."/>
            <person name="Oh Y."/>
            <person name="Young N."/>
            <person name="Fitzgerald M."/>
            <person name="Haas B.J."/>
            <person name="Zeng Q."/>
            <person name="Young S."/>
            <person name="Adiconis X."/>
            <person name="Fan L."/>
            <person name="Levin J.Z."/>
            <person name="Mitchell T.K."/>
            <person name="Okubara P.A."/>
            <person name="Farman M.L."/>
            <person name="Kohn L.M."/>
            <person name="Birren B."/>
            <person name="Ma L.-J."/>
            <person name="Dean R.A."/>
        </authorList>
    </citation>
    <scope>NUCLEOTIDE SEQUENCE</scope>
    <source>
        <strain evidence="3">ATCC 64411 / 73-15</strain>
    </source>
</reference>
<dbReference type="PANTHER" id="PTHR28139">
    <property type="entry name" value="UPF0768 PROTEIN YBL029C-A"/>
    <property type="match status" value="1"/>
</dbReference>
<reference evidence="3" key="5">
    <citation type="submission" date="2015-06" db="UniProtKB">
        <authorList>
            <consortium name="EnsemblFungi"/>
        </authorList>
    </citation>
    <scope>IDENTIFICATION</scope>
    <source>
        <strain evidence="3">ATCC 64411</strain>
    </source>
</reference>
<dbReference type="OrthoDB" id="5545479at2759"/>
<dbReference type="OMA" id="QNCGNFS"/>
<proteinExistence type="predicted"/>
<dbReference type="EMBL" id="ADBL01001676">
    <property type="status" value="NOT_ANNOTATED_CDS"/>
    <property type="molecule type" value="Genomic_DNA"/>
</dbReference>
<evidence type="ECO:0000313" key="2">
    <source>
        <dbReference type="EMBL" id="KLU88002.1"/>
    </source>
</evidence>